<organism evidence="1 2">
    <name type="scientific">Arthrobacter globiformis</name>
    <dbReference type="NCBI Taxonomy" id="1665"/>
    <lineage>
        <taxon>Bacteria</taxon>
        <taxon>Bacillati</taxon>
        <taxon>Actinomycetota</taxon>
        <taxon>Actinomycetes</taxon>
        <taxon>Micrococcales</taxon>
        <taxon>Micrococcaceae</taxon>
        <taxon>Arthrobacter</taxon>
    </lineage>
</organism>
<dbReference type="Proteomes" id="UP000249166">
    <property type="component" value="Unassembled WGS sequence"/>
</dbReference>
<comment type="caution">
    <text evidence="1">The sequence shown here is derived from an EMBL/GenBank/DDBJ whole genome shotgun (WGS) entry which is preliminary data.</text>
</comment>
<evidence type="ECO:0000313" key="1">
    <source>
        <dbReference type="EMBL" id="RAM38787.1"/>
    </source>
</evidence>
<protein>
    <submittedName>
        <fullName evidence="1">Serine protease inhibitor</fullName>
    </submittedName>
</protein>
<accession>A0A328HJK1</accession>
<dbReference type="GO" id="GO:0004867">
    <property type="term" value="F:serine-type endopeptidase inhibitor activity"/>
    <property type="evidence" value="ECO:0007669"/>
    <property type="project" value="InterPro"/>
</dbReference>
<dbReference type="Gene3D" id="3.30.350.10">
    <property type="entry name" value="Subtilisin inhibitor-like"/>
    <property type="match status" value="1"/>
</dbReference>
<name>A0A328HJK1_ARTGO</name>
<dbReference type="AlphaFoldDB" id="A0A328HJK1"/>
<reference evidence="1 2" key="1">
    <citation type="submission" date="2018-04" db="EMBL/GenBank/DDBJ databases">
        <title>Bacteria isolated from cave deposits of Manipur.</title>
        <authorList>
            <person name="Sahoo D."/>
            <person name="Sarangthem I."/>
            <person name="Nandeibam J."/>
        </authorList>
    </citation>
    <scope>NUCLEOTIDE SEQUENCE [LARGE SCALE GENOMIC DNA]</scope>
    <source>
        <strain evidence="2">mrc11</strain>
    </source>
</reference>
<proteinExistence type="predicted"/>
<dbReference type="OrthoDB" id="3427327at2"/>
<dbReference type="InterPro" id="IPR036819">
    <property type="entry name" value="Subtilisin_inhibitor-like_sf"/>
</dbReference>
<evidence type="ECO:0000313" key="2">
    <source>
        <dbReference type="Proteomes" id="UP000249166"/>
    </source>
</evidence>
<dbReference type="RefSeq" id="WP_111902421.1">
    <property type="nucleotide sequence ID" value="NZ_QLNP01000034.1"/>
</dbReference>
<dbReference type="EMBL" id="QLNP01000034">
    <property type="protein sequence ID" value="RAM38787.1"/>
    <property type="molecule type" value="Genomic_DNA"/>
</dbReference>
<dbReference type="SUPFAM" id="SSF55399">
    <property type="entry name" value="Subtilisin inhibitor"/>
    <property type="match status" value="1"/>
</dbReference>
<sequence>MSGAPPFPGAGPDADLPPEADLELTVALTHAPGGPEHVFVLVSRSGLLVESTLPDPAAAIAAVGRFGERIFFPEPGPPKLCTQQYGGPQVAVVTGTFNGRTVNSRFSMTDGCEIARWRALSPLLGGVAGSTGAI</sequence>
<gene>
    <name evidence="1" type="ORF">DBZ45_02635</name>
</gene>